<organism evidence="2 3">
    <name type="scientific">Fluctibacter corallii</name>
    <dbReference type="NCBI Taxonomy" id="2984329"/>
    <lineage>
        <taxon>Bacteria</taxon>
        <taxon>Pseudomonadati</taxon>
        <taxon>Pseudomonadota</taxon>
        <taxon>Gammaproteobacteria</taxon>
        <taxon>Alteromonadales</taxon>
        <taxon>Alteromonadaceae</taxon>
        <taxon>Fluctibacter</taxon>
    </lineage>
</organism>
<protein>
    <submittedName>
        <fullName evidence="2">Uncharacterized protein</fullName>
    </submittedName>
</protein>
<dbReference type="EMBL" id="JAOWKX010000003">
    <property type="protein sequence ID" value="MCV2884343.1"/>
    <property type="molecule type" value="Genomic_DNA"/>
</dbReference>
<keyword evidence="1" id="KW-0732">Signal</keyword>
<dbReference type="RefSeq" id="WP_263711576.1">
    <property type="nucleotide sequence ID" value="NZ_JAOWKX010000003.1"/>
</dbReference>
<name>A0ABT3A6L9_9ALTE</name>
<gene>
    <name evidence="2" type="ORF">OE749_06515</name>
</gene>
<feature type="signal peptide" evidence="1">
    <location>
        <begin position="1"/>
        <end position="21"/>
    </location>
</feature>
<comment type="caution">
    <text evidence="2">The sequence shown here is derived from an EMBL/GenBank/DDBJ whole genome shotgun (WGS) entry which is preliminary data.</text>
</comment>
<evidence type="ECO:0000256" key="1">
    <source>
        <dbReference type="SAM" id="SignalP"/>
    </source>
</evidence>
<dbReference type="Proteomes" id="UP001652504">
    <property type="component" value="Unassembled WGS sequence"/>
</dbReference>
<reference evidence="2 3" key="1">
    <citation type="submission" date="2022-10" db="EMBL/GenBank/DDBJ databases">
        <title>Aestuariibacter sp. AA17 isolated from Montipora capitata coral fragment.</title>
        <authorList>
            <person name="Emsley S.A."/>
            <person name="Pfannmuller K.M."/>
            <person name="Loughran R.M."/>
            <person name="Shlafstein M."/>
            <person name="Papke E."/>
            <person name="Saw J.H."/>
            <person name="Ushijima B."/>
            <person name="Videau P."/>
        </authorList>
    </citation>
    <scope>NUCLEOTIDE SEQUENCE [LARGE SCALE GENOMIC DNA]</scope>
    <source>
        <strain evidence="2 3">AA17</strain>
    </source>
</reference>
<keyword evidence="3" id="KW-1185">Reference proteome</keyword>
<proteinExistence type="predicted"/>
<sequence length="193" mass="22047">MFLRTHTLFVLLSAYSVGSTASDINWVDNSVKWLKSSLPDSTQLEFQKNRFKGIGCLHEEYELTFTQPLHSDWDIEFSVSQAKGELNWGMYSQKVRTERFGVMPTYSLTDSVKLGIGYIYQSAPDFRSMQGEDTQLAASRHWVIKTEMPGFQNDHTMNVSVVSSSWNAQNSAGNWMERGAVDTKLMLTYEVKF</sequence>
<evidence type="ECO:0000313" key="3">
    <source>
        <dbReference type="Proteomes" id="UP001652504"/>
    </source>
</evidence>
<accession>A0ABT3A6L9</accession>
<feature type="chain" id="PRO_5046821430" evidence="1">
    <location>
        <begin position="22"/>
        <end position="193"/>
    </location>
</feature>
<evidence type="ECO:0000313" key="2">
    <source>
        <dbReference type="EMBL" id="MCV2884343.1"/>
    </source>
</evidence>